<feature type="compositionally biased region" description="Polar residues" evidence="2">
    <location>
        <begin position="92"/>
        <end position="104"/>
    </location>
</feature>
<feature type="region of interest" description="Disordered" evidence="2">
    <location>
        <begin position="1"/>
        <end position="152"/>
    </location>
</feature>
<organism evidence="5 6">
    <name type="scientific">Crotalus adamanteus</name>
    <name type="common">Eastern diamondback rattlesnake</name>
    <dbReference type="NCBI Taxonomy" id="8729"/>
    <lineage>
        <taxon>Eukaryota</taxon>
        <taxon>Metazoa</taxon>
        <taxon>Chordata</taxon>
        <taxon>Craniata</taxon>
        <taxon>Vertebrata</taxon>
        <taxon>Euteleostomi</taxon>
        <taxon>Lepidosauria</taxon>
        <taxon>Squamata</taxon>
        <taxon>Bifurcata</taxon>
        <taxon>Unidentata</taxon>
        <taxon>Episquamata</taxon>
        <taxon>Toxicofera</taxon>
        <taxon>Serpentes</taxon>
        <taxon>Colubroidea</taxon>
        <taxon>Viperidae</taxon>
        <taxon>Crotalinae</taxon>
        <taxon>Crotalus</taxon>
    </lineage>
</organism>
<dbReference type="GO" id="GO:0006516">
    <property type="term" value="P:glycoprotein catabolic process"/>
    <property type="evidence" value="ECO:0007669"/>
    <property type="project" value="TreeGrafter"/>
</dbReference>
<evidence type="ECO:0000256" key="1">
    <source>
        <dbReference type="ARBA" id="ARBA00022786"/>
    </source>
</evidence>
<dbReference type="SMART" id="SM01198">
    <property type="entry name" value="FBA"/>
    <property type="match status" value="1"/>
</dbReference>
<sequence length="429" mass="48255">MWTPKQRKGRFAHAQKRSFSGALGLAGRIPGCRGSSRGSKRERRRRPPTPKHGAGGGEGNPAHLHAMTQAPPGHALHAAGRSSSDAPPRPFPSSSHLKTPQKVSSLPGLHLPPLPATCGLRRAERSDAREKPGQRTRKSGKRRAPLPFRSSASPPATFHFRFRLGAVRGASAALLVASMETLPEDALLAVLVLVPARDLVLCCRLVCSLWRGLVDLPSLWRLKCQREGYRPEPLDSHVPDWRDFYFLCSLKKNLIKNPWAEEGFEHWQKELNGGSGWKIEQLPGDHGRNFPLPHVQKYFVTSYGSCMKRQLITLRDEGYCDQLMDDVRPDIVVSDWYAARFDCGCQYQICVRLLSKDYIVLQEFLPEKVEIEQWSDAEWRKVSYTFHNYPPGVRHVLFSHGGQDTQFWDGWYGVRVTNSSLTLGPQVAD</sequence>
<dbReference type="SUPFAM" id="SSF81383">
    <property type="entry name" value="F-box domain"/>
    <property type="match status" value="1"/>
</dbReference>
<dbReference type="Pfam" id="PF12937">
    <property type="entry name" value="F-box-like"/>
    <property type="match status" value="1"/>
</dbReference>
<dbReference type="AlphaFoldDB" id="A0AAW1AQS1"/>
<dbReference type="GO" id="GO:0005737">
    <property type="term" value="C:cytoplasm"/>
    <property type="evidence" value="ECO:0007669"/>
    <property type="project" value="TreeGrafter"/>
</dbReference>
<dbReference type="PROSITE" id="PS50181">
    <property type="entry name" value="FBOX"/>
    <property type="match status" value="1"/>
</dbReference>
<dbReference type="GO" id="GO:0019005">
    <property type="term" value="C:SCF ubiquitin ligase complex"/>
    <property type="evidence" value="ECO:0007669"/>
    <property type="project" value="TreeGrafter"/>
</dbReference>
<feature type="domain" description="F-box" evidence="3">
    <location>
        <begin position="176"/>
        <end position="223"/>
    </location>
</feature>
<dbReference type="InterPro" id="IPR001810">
    <property type="entry name" value="F-box_dom"/>
</dbReference>
<dbReference type="GO" id="GO:0061630">
    <property type="term" value="F:ubiquitin protein ligase activity"/>
    <property type="evidence" value="ECO:0007669"/>
    <property type="project" value="TreeGrafter"/>
</dbReference>
<feature type="compositionally biased region" description="Basic residues" evidence="2">
    <location>
        <begin position="134"/>
        <end position="144"/>
    </location>
</feature>
<reference evidence="5 6" key="1">
    <citation type="journal article" date="2024" name="Proc. Natl. Acad. Sci. U.S.A.">
        <title>The genetic regulatory architecture and epigenomic basis for age-related changes in rattlesnake venom.</title>
        <authorList>
            <person name="Hogan M.P."/>
            <person name="Holding M.L."/>
            <person name="Nystrom G.S."/>
            <person name="Colston T.J."/>
            <person name="Bartlett D.A."/>
            <person name="Mason A.J."/>
            <person name="Ellsworth S.A."/>
            <person name="Rautsaw R.M."/>
            <person name="Lawrence K.C."/>
            <person name="Strickland J.L."/>
            <person name="He B."/>
            <person name="Fraser P."/>
            <person name="Margres M.J."/>
            <person name="Gilbert D.M."/>
            <person name="Gibbs H.L."/>
            <person name="Parkinson C.L."/>
            <person name="Rokyta D.R."/>
        </authorList>
    </citation>
    <scope>NUCLEOTIDE SEQUENCE [LARGE SCALE GENOMIC DNA]</scope>
    <source>
        <strain evidence="5">DRR0105</strain>
    </source>
</reference>
<dbReference type="CDD" id="cd22168">
    <property type="entry name" value="F-box_FBXO6-like"/>
    <property type="match status" value="1"/>
</dbReference>
<dbReference type="Gene3D" id="1.20.1280.50">
    <property type="match status" value="1"/>
</dbReference>
<dbReference type="FunFam" id="1.20.1280.50:FF:000002">
    <property type="entry name" value="F-box only protein 44"/>
    <property type="match status" value="1"/>
</dbReference>
<evidence type="ECO:0000259" key="4">
    <source>
        <dbReference type="PROSITE" id="PS51114"/>
    </source>
</evidence>
<keyword evidence="6" id="KW-1185">Reference proteome</keyword>
<feature type="compositionally biased region" description="Basic residues" evidence="2">
    <location>
        <begin position="1"/>
        <end position="16"/>
    </location>
</feature>
<keyword evidence="1" id="KW-0833">Ubl conjugation pathway</keyword>
<evidence type="ECO:0000313" key="6">
    <source>
        <dbReference type="Proteomes" id="UP001474421"/>
    </source>
</evidence>
<dbReference type="FunFam" id="2.60.120.260:FF:000012">
    <property type="entry name" value="F-box only protein 2"/>
    <property type="match status" value="1"/>
</dbReference>
<dbReference type="Proteomes" id="UP001474421">
    <property type="component" value="Unassembled WGS sequence"/>
</dbReference>
<dbReference type="Gene3D" id="2.60.120.260">
    <property type="entry name" value="Galactose-binding domain-like"/>
    <property type="match status" value="1"/>
</dbReference>
<dbReference type="EMBL" id="JAOTOJ010000017">
    <property type="protein sequence ID" value="KAK9391881.1"/>
    <property type="molecule type" value="Genomic_DNA"/>
</dbReference>
<dbReference type="GO" id="GO:0031146">
    <property type="term" value="P:SCF-dependent proteasomal ubiquitin-dependent protein catabolic process"/>
    <property type="evidence" value="ECO:0007669"/>
    <property type="project" value="TreeGrafter"/>
</dbReference>
<evidence type="ECO:0000313" key="5">
    <source>
        <dbReference type="EMBL" id="KAK9391881.1"/>
    </source>
</evidence>
<dbReference type="InterPro" id="IPR039752">
    <property type="entry name" value="F-box_only"/>
</dbReference>
<dbReference type="PANTHER" id="PTHR12125">
    <property type="entry name" value="F-BOX ONLY PROTEIN 6-LIKE PROTEIN"/>
    <property type="match status" value="1"/>
</dbReference>
<dbReference type="InterPro" id="IPR008979">
    <property type="entry name" value="Galactose-bd-like_sf"/>
</dbReference>
<dbReference type="InterPro" id="IPR036047">
    <property type="entry name" value="F-box-like_dom_sf"/>
</dbReference>
<dbReference type="PROSITE" id="PS51114">
    <property type="entry name" value="FBA"/>
    <property type="match status" value="1"/>
</dbReference>
<feature type="compositionally biased region" description="Basic and acidic residues" evidence="2">
    <location>
        <begin position="121"/>
        <end position="133"/>
    </location>
</feature>
<gene>
    <name evidence="5" type="ORF">NXF25_017468</name>
</gene>
<name>A0AAW1AQS1_CROAD</name>
<dbReference type="PANTHER" id="PTHR12125:SF12">
    <property type="entry name" value="F-BOX ONLY PROTEIN 6"/>
    <property type="match status" value="1"/>
</dbReference>
<protein>
    <submittedName>
        <fullName evidence="5">F-box only protein 6-like</fullName>
    </submittedName>
</protein>
<feature type="domain" description="FBA" evidence="4">
    <location>
        <begin position="244"/>
        <end position="425"/>
    </location>
</feature>
<evidence type="ECO:0000256" key="2">
    <source>
        <dbReference type="SAM" id="MobiDB-lite"/>
    </source>
</evidence>
<feature type="compositionally biased region" description="Basic residues" evidence="2">
    <location>
        <begin position="38"/>
        <end position="49"/>
    </location>
</feature>
<dbReference type="GO" id="GO:0036503">
    <property type="term" value="P:ERAD pathway"/>
    <property type="evidence" value="ECO:0007669"/>
    <property type="project" value="TreeGrafter"/>
</dbReference>
<proteinExistence type="predicted"/>
<dbReference type="SUPFAM" id="SSF49785">
    <property type="entry name" value="Galactose-binding domain-like"/>
    <property type="match status" value="1"/>
</dbReference>
<dbReference type="InterPro" id="IPR007397">
    <property type="entry name" value="F-box-assoc_dom"/>
</dbReference>
<evidence type="ECO:0000259" key="3">
    <source>
        <dbReference type="PROSITE" id="PS50181"/>
    </source>
</evidence>
<dbReference type="Pfam" id="PF04300">
    <property type="entry name" value="FBA"/>
    <property type="match status" value="1"/>
</dbReference>
<comment type="caution">
    <text evidence="5">The sequence shown here is derived from an EMBL/GenBank/DDBJ whole genome shotgun (WGS) entry which is preliminary data.</text>
</comment>
<accession>A0AAW1AQS1</accession>